<dbReference type="Pfam" id="PF08327">
    <property type="entry name" value="AHSA1"/>
    <property type="match status" value="1"/>
</dbReference>
<dbReference type="InterPro" id="IPR013538">
    <property type="entry name" value="ASHA1/2-like_C"/>
</dbReference>
<keyword evidence="4" id="KW-1185">Reference proteome</keyword>
<sequence length="162" mass="18615">MFDFTINGILNASLPQVYDAFSRPELIIKWCAPGQLSVSQFHSHFTQGGNYQMVLQSPDGFQQTVVGTYQQIQKDKSLSYTWRWEDTNDITKVDISFAAKDNETSTISLSQRGFKREQDMLQQQYSWLACFEKLALVTKERAEPMPLELEKYFATQPTALVP</sequence>
<evidence type="ECO:0000313" key="4">
    <source>
        <dbReference type="Proteomes" id="UP001595897"/>
    </source>
</evidence>
<gene>
    <name evidence="3" type="ORF">ACFO4O_18005</name>
</gene>
<evidence type="ECO:0000259" key="2">
    <source>
        <dbReference type="Pfam" id="PF08327"/>
    </source>
</evidence>
<dbReference type="RefSeq" id="WP_382411083.1">
    <property type="nucleotide sequence ID" value="NZ_JBHSGU010000029.1"/>
</dbReference>
<protein>
    <submittedName>
        <fullName evidence="3">SRPBCC domain-containing protein</fullName>
    </submittedName>
</protein>
<evidence type="ECO:0000256" key="1">
    <source>
        <dbReference type="ARBA" id="ARBA00006817"/>
    </source>
</evidence>
<organism evidence="3 4">
    <name type="scientific">Glaciecola siphonariae</name>
    <dbReference type="NCBI Taxonomy" id="521012"/>
    <lineage>
        <taxon>Bacteria</taxon>
        <taxon>Pseudomonadati</taxon>
        <taxon>Pseudomonadota</taxon>
        <taxon>Gammaproteobacteria</taxon>
        <taxon>Alteromonadales</taxon>
        <taxon>Alteromonadaceae</taxon>
        <taxon>Glaciecola</taxon>
    </lineage>
</organism>
<comment type="caution">
    <text evidence="3">The sequence shown here is derived from an EMBL/GenBank/DDBJ whole genome shotgun (WGS) entry which is preliminary data.</text>
</comment>
<comment type="similarity">
    <text evidence="1">Belongs to the AHA1 family.</text>
</comment>
<dbReference type="Gene3D" id="3.30.530.20">
    <property type="match status" value="1"/>
</dbReference>
<proteinExistence type="inferred from homology"/>
<name>A0ABV9M1X1_9ALTE</name>
<evidence type="ECO:0000313" key="3">
    <source>
        <dbReference type="EMBL" id="MFC4702044.1"/>
    </source>
</evidence>
<feature type="domain" description="Activator of Hsp90 ATPase homologue 1/2-like C-terminal" evidence="2">
    <location>
        <begin position="12"/>
        <end position="135"/>
    </location>
</feature>
<dbReference type="SUPFAM" id="SSF55961">
    <property type="entry name" value="Bet v1-like"/>
    <property type="match status" value="1"/>
</dbReference>
<dbReference type="CDD" id="cd07814">
    <property type="entry name" value="SRPBCC_CalC_Aha1-like"/>
    <property type="match status" value="1"/>
</dbReference>
<accession>A0ABV9M1X1</accession>
<dbReference type="EMBL" id="JBHSGU010000029">
    <property type="protein sequence ID" value="MFC4702044.1"/>
    <property type="molecule type" value="Genomic_DNA"/>
</dbReference>
<dbReference type="InterPro" id="IPR023393">
    <property type="entry name" value="START-like_dom_sf"/>
</dbReference>
<dbReference type="Proteomes" id="UP001595897">
    <property type="component" value="Unassembled WGS sequence"/>
</dbReference>
<reference evidence="4" key="1">
    <citation type="journal article" date="2019" name="Int. J. Syst. Evol. Microbiol.">
        <title>The Global Catalogue of Microorganisms (GCM) 10K type strain sequencing project: providing services to taxonomists for standard genome sequencing and annotation.</title>
        <authorList>
            <consortium name="The Broad Institute Genomics Platform"/>
            <consortium name="The Broad Institute Genome Sequencing Center for Infectious Disease"/>
            <person name="Wu L."/>
            <person name="Ma J."/>
        </authorList>
    </citation>
    <scope>NUCLEOTIDE SEQUENCE [LARGE SCALE GENOMIC DNA]</scope>
    <source>
        <strain evidence="4">KACC 12507</strain>
    </source>
</reference>